<gene>
    <name evidence="1" type="ORF">EVAR_60099_1</name>
</gene>
<proteinExistence type="predicted"/>
<evidence type="ECO:0000313" key="2">
    <source>
        <dbReference type="Proteomes" id="UP000299102"/>
    </source>
</evidence>
<comment type="caution">
    <text evidence="1">The sequence shown here is derived from an EMBL/GenBank/DDBJ whole genome shotgun (WGS) entry which is preliminary data.</text>
</comment>
<evidence type="ECO:0000313" key="1">
    <source>
        <dbReference type="EMBL" id="GBP95599.1"/>
    </source>
</evidence>
<protein>
    <submittedName>
        <fullName evidence="1">Uncharacterized protein</fullName>
    </submittedName>
</protein>
<dbReference type="Proteomes" id="UP000299102">
    <property type="component" value="Unassembled WGS sequence"/>
</dbReference>
<reference evidence="1 2" key="1">
    <citation type="journal article" date="2019" name="Commun. Biol.">
        <title>The bagworm genome reveals a unique fibroin gene that provides high tensile strength.</title>
        <authorList>
            <person name="Kono N."/>
            <person name="Nakamura H."/>
            <person name="Ohtoshi R."/>
            <person name="Tomita M."/>
            <person name="Numata K."/>
            <person name="Arakawa K."/>
        </authorList>
    </citation>
    <scope>NUCLEOTIDE SEQUENCE [LARGE SCALE GENOMIC DNA]</scope>
</reference>
<dbReference type="EMBL" id="BGZK01002656">
    <property type="protein sequence ID" value="GBP95599.1"/>
    <property type="molecule type" value="Genomic_DNA"/>
</dbReference>
<keyword evidence="2" id="KW-1185">Reference proteome</keyword>
<name>A0A4C2A8T8_EUMVA</name>
<organism evidence="1 2">
    <name type="scientific">Eumeta variegata</name>
    <name type="common">Bagworm moth</name>
    <name type="synonym">Eumeta japonica</name>
    <dbReference type="NCBI Taxonomy" id="151549"/>
    <lineage>
        <taxon>Eukaryota</taxon>
        <taxon>Metazoa</taxon>
        <taxon>Ecdysozoa</taxon>
        <taxon>Arthropoda</taxon>
        <taxon>Hexapoda</taxon>
        <taxon>Insecta</taxon>
        <taxon>Pterygota</taxon>
        <taxon>Neoptera</taxon>
        <taxon>Endopterygota</taxon>
        <taxon>Lepidoptera</taxon>
        <taxon>Glossata</taxon>
        <taxon>Ditrysia</taxon>
        <taxon>Tineoidea</taxon>
        <taxon>Psychidae</taxon>
        <taxon>Oiketicinae</taxon>
        <taxon>Eumeta</taxon>
    </lineage>
</organism>
<sequence>MLQDKLIGASDLHRTGRSARGFFARAHNFCAFRQKRARAAFAQPVAAVRRRYSRRQKWASGAPPAAEEIDFFTQRCRRLRERLKPRNGSARKRLEVNKCDCVNQ</sequence>
<dbReference type="AlphaFoldDB" id="A0A4C2A8T8"/>
<accession>A0A4C2A8T8</accession>